<dbReference type="Proteomes" id="UP000551327">
    <property type="component" value="Unassembled WGS sequence"/>
</dbReference>
<evidence type="ECO:0000313" key="2">
    <source>
        <dbReference type="Proteomes" id="UP000551327"/>
    </source>
</evidence>
<reference evidence="1 2" key="1">
    <citation type="submission" date="2020-08" db="EMBL/GenBank/DDBJ databases">
        <title>The genome sequence of type strain Novosphingobium piscinae KCTC 42194.</title>
        <authorList>
            <person name="Liu Y."/>
        </authorList>
    </citation>
    <scope>NUCLEOTIDE SEQUENCE [LARGE SCALE GENOMIC DNA]</scope>
    <source>
        <strain evidence="1 2">KCTC 42194</strain>
    </source>
</reference>
<dbReference type="Pfam" id="PF08894">
    <property type="entry name" value="DUF1838"/>
    <property type="match status" value="1"/>
</dbReference>
<dbReference type="InterPro" id="IPR014990">
    <property type="entry name" value="DUF1838"/>
</dbReference>
<dbReference type="InterPro" id="IPR006311">
    <property type="entry name" value="TAT_signal"/>
</dbReference>
<organism evidence="1 2">
    <name type="scientific">Novosphingobium piscinae</name>
    <dbReference type="NCBI Taxonomy" id="1507448"/>
    <lineage>
        <taxon>Bacteria</taxon>
        <taxon>Pseudomonadati</taxon>
        <taxon>Pseudomonadota</taxon>
        <taxon>Alphaproteobacteria</taxon>
        <taxon>Sphingomonadales</taxon>
        <taxon>Sphingomonadaceae</taxon>
        <taxon>Novosphingobium</taxon>
    </lineage>
</organism>
<dbReference type="EMBL" id="JACLAX010000011">
    <property type="protein sequence ID" value="MBC2669855.1"/>
    <property type="molecule type" value="Genomic_DNA"/>
</dbReference>
<evidence type="ECO:0000313" key="1">
    <source>
        <dbReference type="EMBL" id="MBC2669855.1"/>
    </source>
</evidence>
<comment type="caution">
    <text evidence="1">The sequence shown here is derived from an EMBL/GenBank/DDBJ whole genome shotgun (WGS) entry which is preliminary data.</text>
</comment>
<protein>
    <submittedName>
        <fullName evidence="1">DUF1838 family protein</fullName>
    </submittedName>
</protein>
<dbReference type="AlphaFoldDB" id="A0A7X1KQR6"/>
<sequence>MTAGSPPRTPLAVSRRGTLGGMLGLAGAGLLPGHATAVPPGTEGLPEAAGERAGIVRRMRYRSDAGLVFWWFRGRMFGQQGARLFPLCGMVHGSMIKVAPRADGGFDAIQYELGFRTDLVTGERIDQLRNPVTGETIAIPYAPVGPTRLRFTADNVPEVPPTLGGSALHYRHVPEQFWRAGDTVFIQYQAETRVETAGQSDRTINDFGMIYGPARTALDPRVASAPAWISGTDVTDYARWLKMPAGSGTQTLRSIGAKVARFQDMPRDWIAMLAKADPAIAADPLSVFARAEAAYKG</sequence>
<dbReference type="PROSITE" id="PS51318">
    <property type="entry name" value="TAT"/>
    <property type="match status" value="1"/>
</dbReference>
<accession>A0A7X1KQR6</accession>
<gene>
    <name evidence="1" type="ORF">H7F53_11930</name>
</gene>
<dbReference type="RefSeq" id="WP_185679716.1">
    <property type="nucleotide sequence ID" value="NZ_JACLAX010000011.1"/>
</dbReference>
<name>A0A7X1KQR6_9SPHN</name>
<proteinExistence type="predicted"/>
<keyword evidence="2" id="KW-1185">Reference proteome</keyword>